<keyword evidence="1" id="KW-0732">Signal</keyword>
<comment type="caution">
    <text evidence="2">The sequence shown here is derived from an EMBL/GenBank/DDBJ whole genome shotgun (WGS) entry which is preliminary data.</text>
</comment>
<dbReference type="Pfam" id="PF12836">
    <property type="entry name" value="HHH_3"/>
    <property type="match status" value="1"/>
</dbReference>
<protein>
    <submittedName>
        <fullName evidence="2">Helix-hairpin-helix domain-containing protein</fullName>
    </submittedName>
</protein>
<evidence type="ECO:0000313" key="2">
    <source>
        <dbReference type="EMBL" id="MEE1885848.1"/>
    </source>
</evidence>
<dbReference type="EMBL" id="JAZDQU010000002">
    <property type="protein sequence ID" value="MEE1885848.1"/>
    <property type="molecule type" value="Genomic_DNA"/>
</dbReference>
<reference evidence="2 3" key="1">
    <citation type="submission" date="2024-01" db="EMBL/GenBank/DDBJ databases">
        <title>Pedobacter sp. nov., isolated from oil-contaminated soil.</title>
        <authorList>
            <person name="Le N.T.T."/>
        </authorList>
    </citation>
    <scope>NUCLEOTIDE SEQUENCE [LARGE SCALE GENOMIC DNA]</scope>
    <source>
        <strain evidence="2 3">VNH31</strain>
    </source>
</reference>
<dbReference type="Proteomes" id="UP001337681">
    <property type="component" value="Unassembled WGS sequence"/>
</dbReference>
<feature type="chain" id="PRO_5045687340" evidence="1">
    <location>
        <begin position="20"/>
        <end position="669"/>
    </location>
</feature>
<dbReference type="RefSeq" id="WP_330146740.1">
    <property type="nucleotide sequence ID" value="NZ_JAZDQU010000002.1"/>
</dbReference>
<feature type="signal peptide" evidence="1">
    <location>
        <begin position="1"/>
        <end position="19"/>
    </location>
</feature>
<evidence type="ECO:0000313" key="3">
    <source>
        <dbReference type="Proteomes" id="UP001337681"/>
    </source>
</evidence>
<organism evidence="2 3">
    <name type="scientific">Pedobacter flavus</name>
    <dbReference type="NCBI Taxonomy" id="3113906"/>
    <lineage>
        <taxon>Bacteria</taxon>
        <taxon>Pseudomonadati</taxon>
        <taxon>Bacteroidota</taxon>
        <taxon>Sphingobacteriia</taxon>
        <taxon>Sphingobacteriales</taxon>
        <taxon>Sphingobacteriaceae</taxon>
        <taxon>Pedobacter</taxon>
    </lineage>
</organism>
<evidence type="ECO:0000256" key="1">
    <source>
        <dbReference type="SAM" id="SignalP"/>
    </source>
</evidence>
<proteinExistence type="predicted"/>
<accession>A0ABU7H4D7</accession>
<name>A0ABU7H4D7_9SPHI</name>
<dbReference type="Gene3D" id="1.10.150.280">
    <property type="entry name" value="AF1531-like domain"/>
    <property type="match status" value="1"/>
</dbReference>
<dbReference type="SUPFAM" id="SSF47781">
    <property type="entry name" value="RuvA domain 2-like"/>
    <property type="match status" value="1"/>
</dbReference>
<gene>
    <name evidence="2" type="ORF">VRU49_10510</name>
</gene>
<dbReference type="InterPro" id="IPR010994">
    <property type="entry name" value="RuvA_2-like"/>
</dbReference>
<sequence length="669" mass="77381">MRFKLLLFTCLLLPLLTAASTQDTLLKKVIDALEIEDEDFDLSDLNIQLEQLRKKPINLNKATREELQQLIFLSPLQISSILNYREKNGEFVNLFELQSIQNIQLDDINLILPYITLNTQIEEFKLNSILRNNQHKLSIRHSYPLETAIGYNKTSGSKYQGSKNKILMRYSFAGNKYFSMNITLEKDPGERLFTKSKILDHTSGNITIQNLNRFNKIIIGDYTTQFGQGLTLWTGFAMGKSIEMIGLVKNETGLKAYTSVNEYNYFRGIGLDLRIIKNLNSAFFYSNRNLDANIDTVLNNKFTTNILTSGLHRTQNEINNANTLNNQVFGNVIRYTNKDLNISLINYYNKFEHTIIPAKPIYNQYDYNGNDLINSGLAYGYSLKNLYVFGEISKSLPGGFAYLNGVLINLSSTLSLSLLHRKYPINYYSFNNNAISESTNAQNETGLLYNLNFQFNKKFKLIFSLDDFKFPWLKYRVNNPNNGHTYQSSFYFTPNKLVKFHFNFRSTYKPQNEENPSNILAVTHYNKNQLKLQYSNDKNNKLGFQTSVYLTTYTKEKTKENGFALLQDFNYLLGKSFAGNIRLAYLKTTFNSRIYAYEQDVLHAGGFNMYNGQGLRLYKNLKIRLFNTLNFYTKYSITLFKNTNTVGSGLDEINSNKKQEVKIQMMFNF</sequence>
<keyword evidence="3" id="KW-1185">Reference proteome</keyword>